<dbReference type="Proteomes" id="UP000663845">
    <property type="component" value="Unassembled WGS sequence"/>
</dbReference>
<sequence>MLDSPDGKDNQMSIVQRLIHLRKELTIESASKICEDDSINNFVYHLYEADHLNYKYAFQAYINLLRAILPLVPRSTFLRIFTKSCPGCAALEFLCILCLHPVLKNDVHSLFCELLFDTNGDILTRKDICQMAMMIRKAYKRTDYKFPYSPNCLNFNEDNEAVQKILAVGKLFASDKFCALMKTNPIIGARMAHDMFYDLGDDFHQSRVLDTLLSKYGTITSEVQQSE</sequence>
<dbReference type="EMBL" id="CAJOAZ010001154">
    <property type="protein sequence ID" value="CAF3772796.1"/>
    <property type="molecule type" value="Genomic_DNA"/>
</dbReference>
<dbReference type="EMBL" id="CAJNOG010001108">
    <property type="protein sequence ID" value="CAF1409573.1"/>
    <property type="molecule type" value="Genomic_DNA"/>
</dbReference>
<reference evidence="1" key="1">
    <citation type="submission" date="2021-02" db="EMBL/GenBank/DDBJ databases">
        <authorList>
            <person name="Nowell W R."/>
        </authorList>
    </citation>
    <scope>NUCLEOTIDE SEQUENCE</scope>
</reference>
<accession>A0A815LG62</accession>
<comment type="caution">
    <text evidence="1">The sequence shown here is derived from an EMBL/GenBank/DDBJ whole genome shotgun (WGS) entry which is preliminary data.</text>
</comment>
<proteinExistence type="predicted"/>
<evidence type="ECO:0000313" key="1">
    <source>
        <dbReference type="EMBL" id="CAF1409573.1"/>
    </source>
</evidence>
<gene>
    <name evidence="1" type="ORF">JYZ213_LOCUS38289</name>
    <name evidence="2" type="ORF">OXD698_LOCUS16687</name>
</gene>
<evidence type="ECO:0000313" key="2">
    <source>
        <dbReference type="EMBL" id="CAF3772796.1"/>
    </source>
</evidence>
<dbReference type="Proteomes" id="UP000663844">
    <property type="component" value="Unassembled WGS sequence"/>
</dbReference>
<protein>
    <submittedName>
        <fullName evidence="1">Uncharacterized protein</fullName>
    </submittedName>
</protein>
<evidence type="ECO:0000313" key="3">
    <source>
        <dbReference type="Proteomes" id="UP000663845"/>
    </source>
</evidence>
<name>A0A815LG62_9BILA</name>
<dbReference type="AlphaFoldDB" id="A0A815LG62"/>
<organism evidence="1 3">
    <name type="scientific">Adineta steineri</name>
    <dbReference type="NCBI Taxonomy" id="433720"/>
    <lineage>
        <taxon>Eukaryota</taxon>
        <taxon>Metazoa</taxon>
        <taxon>Spiralia</taxon>
        <taxon>Gnathifera</taxon>
        <taxon>Rotifera</taxon>
        <taxon>Eurotatoria</taxon>
        <taxon>Bdelloidea</taxon>
        <taxon>Adinetida</taxon>
        <taxon>Adinetidae</taxon>
        <taxon>Adineta</taxon>
    </lineage>
</organism>